<protein>
    <submittedName>
        <fullName evidence="1">Uncharacterized protein</fullName>
    </submittedName>
</protein>
<name>X0Z1S5_9ZZZZ</name>
<dbReference type="GO" id="GO:0006355">
    <property type="term" value="P:regulation of DNA-templated transcription"/>
    <property type="evidence" value="ECO:0007669"/>
    <property type="project" value="InterPro"/>
</dbReference>
<dbReference type="EMBL" id="BART01006412">
    <property type="protein sequence ID" value="GAG63090.1"/>
    <property type="molecule type" value="Genomic_DNA"/>
</dbReference>
<proteinExistence type="predicted"/>
<reference evidence="1" key="1">
    <citation type="journal article" date="2014" name="Front. Microbiol.">
        <title>High frequency of phylogenetically diverse reductive dehalogenase-homologous genes in deep subseafloor sedimentary metagenomes.</title>
        <authorList>
            <person name="Kawai M."/>
            <person name="Futagami T."/>
            <person name="Toyoda A."/>
            <person name="Takaki Y."/>
            <person name="Nishi S."/>
            <person name="Hori S."/>
            <person name="Arai W."/>
            <person name="Tsubouchi T."/>
            <person name="Morono Y."/>
            <person name="Uchiyama I."/>
            <person name="Ito T."/>
            <person name="Fujiyama A."/>
            <person name="Inagaki F."/>
            <person name="Takami H."/>
        </authorList>
    </citation>
    <scope>NUCLEOTIDE SEQUENCE</scope>
    <source>
        <strain evidence="1">Expedition CK06-06</strain>
    </source>
</reference>
<accession>X0Z1S5</accession>
<dbReference type="InterPro" id="IPR010985">
    <property type="entry name" value="Ribbon_hlx_hlx"/>
</dbReference>
<gene>
    <name evidence="1" type="ORF">S01H4_14627</name>
</gene>
<dbReference type="SUPFAM" id="SSF47598">
    <property type="entry name" value="Ribbon-helix-helix"/>
    <property type="match status" value="1"/>
</dbReference>
<dbReference type="Gene3D" id="1.10.1220.10">
    <property type="entry name" value="Met repressor-like"/>
    <property type="match status" value="1"/>
</dbReference>
<organism evidence="1">
    <name type="scientific">marine sediment metagenome</name>
    <dbReference type="NCBI Taxonomy" id="412755"/>
    <lineage>
        <taxon>unclassified sequences</taxon>
        <taxon>metagenomes</taxon>
        <taxon>ecological metagenomes</taxon>
    </lineage>
</organism>
<comment type="caution">
    <text evidence="1">The sequence shown here is derived from an EMBL/GenBank/DDBJ whole genome shotgun (WGS) entry which is preliminary data.</text>
</comment>
<dbReference type="AlphaFoldDB" id="X0Z1S5"/>
<sequence length="84" mass="10115">MHSLSIRNIDDETYKLIKQESEKNGVSINKLIVRLLKKTFNKKEQGSKKYHDLDKYFGSWTEEEYKKFSKTIEVTEIIDEELWK</sequence>
<dbReference type="InterPro" id="IPR013321">
    <property type="entry name" value="Arc_rbn_hlx_hlx"/>
</dbReference>
<evidence type="ECO:0000313" key="1">
    <source>
        <dbReference type="EMBL" id="GAG63090.1"/>
    </source>
</evidence>